<organism evidence="10 11">
    <name type="scientific">Leptospira fainei serovar Hurstbridge str. BUT 6</name>
    <dbReference type="NCBI Taxonomy" id="1193011"/>
    <lineage>
        <taxon>Bacteria</taxon>
        <taxon>Pseudomonadati</taxon>
        <taxon>Spirochaetota</taxon>
        <taxon>Spirochaetia</taxon>
        <taxon>Leptospirales</taxon>
        <taxon>Leptospiraceae</taxon>
        <taxon>Leptospira</taxon>
    </lineage>
</organism>
<keyword evidence="11" id="KW-1185">Reference proteome</keyword>
<dbReference type="InterPro" id="IPR008854">
    <property type="entry name" value="TPMT"/>
</dbReference>
<dbReference type="STRING" id="1193011.LEP1GSC058_0877"/>
<dbReference type="GO" id="GO:0008119">
    <property type="term" value="F:thiopurine S-methyltransferase activity"/>
    <property type="evidence" value="ECO:0007669"/>
    <property type="project" value="UniProtKB-UniRule"/>
</dbReference>
<dbReference type="SUPFAM" id="SSF53335">
    <property type="entry name" value="S-adenosyl-L-methionine-dependent methyltransferases"/>
    <property type="match status" value="1"/>
</dbReference>
<dbReference type="Proteomes" id="UP000014540">
    <property type="component" value="Unassembled WGS sequence"/>
</dbReference>
<dbReference type="InterPro" id="IPR025835">
    <property type="entry name" value="Thiopurine_S-MeTrfase"/>
</dbReference>
<comment type="subcellular location">
    <subcellularLocation>
        <location evidence="2">Cytoplasm</location>
    </subcellularLocation>
</comment>
<dbReference type="FunFam" id="3.40.50.150:FF:000101">
    <property type="entry name" value="Thiopurine S-methyltransferase"/>
    <property type="match status" value="1"/>
</dbReference>
<dbReference type="PANTHER" id="PTHR10259:SF11">
    <property type="entry name" value="THIOPURINE S-METHYLTRANSFERASE"/>
    <property type="match status" value="1"/>
</dbReference>
<evidence type="ECO:0000256" key="9">
    <source>
        <dbReference type="NCBIfam" id="TIGR03840"/>
    </source>
</evidence>
<dbReference type="RefSeq" id="WP_016551336.1">
    <property type="nucleotide sequence ID" value="NZ_AKWZ02000011.1"/>
</dbReference>
<comment type="catalytic activity">
    <reaction evidence="1">
        <text>S-adenosyl-L-methionine + a thiopurine = S-adenosyl-L-homocysteine + a thiopurine S-methylether.</text>
        <dbReference type="EC" id="2.1.1.67"/>
    </reaction>
</comment>
<proteinExistence type="inferred from homology"/>
<dbReference type="GO" id="GO:0005737">
    <property type="term" value="C:cytoplasm"/>
    <property type="evidence" value="ECO:0007669"/>
    <property type="project" value="UniProtKB-SubCell"/>
</dbReference>
<dbReference type="PIRSF" id="PIRSF023956">
    <property type="entry name" value="Thiopurine_S-methyltransferase"/>
    <property type="match status" value="1"/>
</dbReference>
<dbReference type="InterPro" id="IPR022474">
    <property type="entry name" value="Thiopur_S-MeTfrase_Se/Te_detox"/>
</dbReference>
<accession>S3UQT6</accession>
<reference evidence="10" key="1">
    <citation type="submission" date="2013-04" db="EMBL/GenBank/DDBJ databases">
        <authorList>
            <person name="Harkins D.M."/>
            <person name="Durkin A.S."/>
            <person name="Selengut J.D."/>
            <person name="Sanka R."/>
            <person name="DePew J."/>
            <person name="Purushe J."/>
            <person name="Ahmed A."/>
            <person name="van der Linden H."/>
            <person name="Goris M.G.A."/>
            <person name="Hartskeerl R.A."/>
            <person name="Vinetz J.M."/>
            <person name="Sutton G.G."/>
            <person name="Nelson W.C."/>
            <person name="Fouts D.E."/>
        </authorList>
    </citation>
    <scope>NUCLEOTIDE SEQUENCE [LARGE SCALE GENOMIC DNA]</scope>
    <source>
        <strain evidence="10">BUT 6</strain>
    </source>
</reference>
<evidence type="ECO:0000256" key="4">
    <source>
        <dbReference type="ARBA" id="ARBA00011905"/>
    </source>
</evidence>
<evidence type="ECO:0000256" key="2">
    <source>
        <dbReference type="ARBA" id="ARBA00004496"/>
    </source>
</evidence>
<evidence type="ECO:0000256" key="3">
    <source>
        <dbReference type="ARBA" id="ARBA00008145"/>
    </source>
</evidence>
<dbReference type="NCBIfam" id="NF009732">
    <property type="entry name" value="PRK13255.1"/>
    <property type="match status" value="1"/>
</dbReference>
<dbReference type="Gene3D" id="3.40.50.150">
    <property type="entry name" value="Vaccinia Virus protein VP39"/>
    <property type="match status" value="1"/>
</dbReference>
<dbReference type="HAMAP" id="MF_00812">
    <property type="entry name" value="Thiopur_methtran"/>
    <property type="match status" value="1"/>
</dbReference>
<evidence type="ECO:0000256" key="8">
    <source>
        <dbReference type="ARBA" id="ARBA00022691"/>
    </source>
</evidence>
<dbReference type="AlphaFoldDB" id="S3UQT6"/>
<evidence type="ECO:0000313" key="11">
    <source>
        <dbReference type="Proteomes" id="UP000014540"/>
    </source>
</evidence>
<comment type="similarity">
    <text evidence="3">Belongs to the class I-like SAM-binding methyltransferase superfamily. TPMT family.</text>
</comment>
<evidence type="ECO:0000256" key="7">
    <source>
        <dbReference type="ARBA" id="ARBA00022679"/>
    </source>
</evidence>
<name>S3UQT6_9LEPT</name>
<dbReference type="GO" id="GO:0010038">
    <property type="term" value="P:response to metal ion"/>
    <property type="evidence" value="ECO:0007669"/>
    <property type="project" value="InterPro"/>
</dbReference>
<keyword evidence="7 10" id="KW-0808">Transferase</keyword>
<dbReference type="NCBIfam" id="TIGR03840">
    <property type="entry name" value="TMPT_Se_Te"/>
    <property type="match status" value="1"/>
</dbReference>
<dbReference type="InterPro" id="IPR029063">
    <property type="entry name" value="SAM-dependent_MTases_sf"/>
</dbReference>
<dbReference type="Pfam" id="PF05724">
    <property type="entry name" value="TPMT"/>
    <property type="match status" value="1"/>
</dbReference>
<evidence type="ECO:0000313" key="10">
    <source>
        <dbReference type="EMBL" id="EPG72771.1"/>
    </source>
</evidence>
<evidence type="ECO:0000256" key="5">
    <source>
        <dbReference type="ARBA" id="ARBA00022490"/>
    </source>
</evidence>
<dbReference type="OrthoDB" id="9778208at2"/>
<sequence length="212" mass="23989">MDASFWHQKWGKNDIAFHGSETNPLLVKYFKMLSLAKGSRVFLPLCGKTLDISWLLSNGYRVAGAELSKIAIEQLFQELGVEPKISSVGELDRYSANNIDIFVGDIFNLSNKLLGSVDAIYDRAALVALPEEMRNRYTTHLVEITDKAQQLLICYEYDQSLSNGPPFSISNEEVNRHYKKYYHLNFIGSENVIGGLKGQCPAKENVWLLQHN</sequence>
<dbReference type="EMBL" id="AKWZ02000011">
    <property type="protein sequence ID" value="EPG72771.1"/>
    <property type="molecule type" value="Genomic_DNA"/>
</dbReference>
<dbReference type="EC" id="2.1.1.67" evidence="4 9"/>
<keyword evidence="6 10" id="KW-0489">Methyltransferase</keyword>
<dbReference type="PANTHER" id="PTHR10259">
    <property type="entry name" value="THIOPURINE S-METHYLTRANSFERASE"/>
    <property type="match status" value="1"/>
</dbReference>
<dbReference type="GO" id="GO:0032259">
    <property type="term" value="P:methylation"/>
    <property type="evidence" value="ECO:0007669"/>
    <property type="project" value="UniProtKB-KW"/>
</dbReference>
<gene>
    <name evidence="10" type="primary">tmpT</name>
    <name evidence="10" type="ORF">LEP1GSC058_0877</name>
</gene>
<keyword evidence="5" id="KW-0963">Cytoplasm</keyword>
<evidence type="ECO:0000256" key="1">
    <source>
        <dbReference type="ARBA" id="ARBA00000903"/>
    </source>
</evidence>
<dbReference type="PROSITE" id="PS51585">
    <property type="entry name" value="SAM_MT_TPMT"/>
    <property type="match status" value="1"/>
</dbReference>
<evidence type="ECO:0000256" key="6">
    <source>
        <dbReference type="ARBA" id="ARBA00022603"/>
    </source>
</evidence>
<comment type="caution">
    <text evidence="10">The sequence shown here is derived from an EMBL/GenBank/DDBJ whole genome shotgun (WGS) entry which is preliminary data.</text>
</comment>
<protein>
    <recommendedName>
        <fullName evidence="4 9">Thiopurine S-methyltransferase</fullName>
        <ecNumber evidence="4 9">2.1.1.67</ecNumber>
    </recommendedName>
</protein>
<keyword evidence="8" id="KW-0949">S-adenosyl-L-methionine</keyword>